<dbReference type="EMBL" id="UATL01000005">
    <property type="protein sequence ID" value="SPY44389.1"/>
    <property type="molecule type" value="Genomic_DNA"/>
</dbReference>
<dbReference type="InterPro" id="IPR029787">
    <property type="entry name" value="Nucleotide_cyclase"/>
</dbReference>
<dbReference type="PROSITE" id="PS50887">
    <property type="entry name" value="GGDEF"/>
    <property type="match status" value="1"/>
</dbReference>
<dbReference type="EC" id="3.1.4.52" evidence="2"/>
<dbReference type="InterPro" id="IPR000160">
    <property type="entry name" value="GGDEF_dom"/>
</dbReference>
<dbReference type="InterPro" id="IPR035965">
    <property type="entry name" value="PAS-like_dom_sf"/>
</dbReference>
<dbReference type="InterPro" id="IPR000700">
    <property type="entry name" value="PAS-assoc_C"/>
</dbReference>
<dbReference type="GO" id="GO:0071111">
    <property type="term" value="F:cyclic-guanylate-specific phosphodiesterase activity"/>
    <property type="evidence" value="ECO:0007669"/>
    <property type="project" value="UniProtKB-EC"/>
</dbReference>
<evidence type="ECO:0000313" key="2">
    <source>
        <dbReference type="EMBL" id="SPY44389.1"/>
    </source>
</evidence>
<dbReference type="Pfam" id="PF00990">
    <property type="entry name" value="GGDEF"/>
    <property type="match status" value="1"/>
</dbReference>
<dbReference type="CDD" id="cd01949">
    <property type="entry name" value="GGDEF"/>
    <property type="match status" value="1"/>
</dbReference>
<sequence>MTLISKMGFTHWSTRLLSEFNRSDLSKMSLVAYCKAVCDSVIKEENICGASFDLFEDVTGQFVNLTRSGNYSNDFSLPVSLVFKHFSMDFSQCQRKPFIMTLDPNSQDDLSVFPLSTKSIALFPIINTDRIIGYFSICASNLNAFHQVEMEAIYSLMSYFVLLYTLKSTSVNQSPSITWDKLSLAINQCSETIVITDLRGNIEYVNDEFERSTGYKAQDVLGKNPRVLQSGKTTRDTYRDLWKTLRSGERWQGEFINRKSCGSEYVEFARITPIRQENGDGSVTHYMAIKKDITETKATRNQVEKLAYYDSLTGLPNRALFLKRLKKLLNDDAGSSQLPLSLMFIDLDHFKEINDTQGHDHGDCLLQTIGQTIRSILESHHTLARLGGDEFVVIAPDTDAEQAQTIAYKLHQTISQPIPLKGQNISVGASIGITVCEKQGPSVSTLLKQADIAMYRAKAQGNGFCLYLPEMELALNRKITLARKLLSAIRQDKLALNFQPFIDLNSQQCVGAEVLLRWFDDDLGWISPAEFIPLAEERHLVSEISNWVIRHTCRQMLSWQNQGYVLNGRLSINISAQEIGQESCAQRIIQLVEEEGISPYLLDIEITESAVVVCPHLAEDDINQLAKAGFTVSIDDFGTGYSSLSKLKHFSVNKLKIDRSFINELLIDDANRKIVTAIIAVAKSLCLQLVAEGVEDKQQEALLSEMGCDFAQGYLYTKPLANDQFARYWLKTNC</sequence>
<dbReference type="PROSITE" id="PS50883">
    <property type="entry name" value="EAL"/>
    <property type="match status" value="1"/>
</dbReference>
<dbReference type="PANTHER" id="PTHR44757">
    <property type="entry name" value="DIGUANYLATE CYCLASE DGCP"/>
    <property type="match status" value="1"/>
</dbReference>
<evidence type="ECO:0000313" key="3">
    <source>
        <dbReference type="Proteomes" id="UP000251647"/>
    </source>
</evidence>
<name>A0A2T3Q8I7_PHODM</name>
<dbReference type="Gene3D" id="3.20.20.450">
    <property type="entry name" value="EAL domain"/>
    <property type="match status" value="1"/>
</dbReference>
<comment type="cofactor">
    <cofactor evidence="1">
        <name>Mg(2+)</name>
        <dbReference type="ChEBI" id="CHEBI:18420"/>
    </cofactor>
</comment>
<gene>
    <name evidence="2" type="primary">gmr_5</name>
    <name evidence="2" type="ORF">NCTC11647_03330</name>
</gene>
<accession>A0A2T3Q8I7</accession>
<dbReference type="FunFam" id="3.30.70.270:FF:000001">
    <property type="entry name" value="Diguanylate cyclase domain protein"/>
    <property type="match status" value="1"/>
</dbReference>
<reference evidence="2 3" key="1">
    <citation type="submission" date="2018-06" db="EMBL/GenBank/DDBJ databases">
        <authorList>
            <consortium name="Pathogen Informatics"/>
            <person name="Doyle S."/>
        </authorList>
    </citation>
    <scope>NUCLEOTIDE SEQUENCE [LARGE SCALE GENOMIC DNA]</scope>
    <source>
        <strain evidence="2 3">NCTC11647</strain>
    </source>
</reference>
<dbReference type="PROSITE" id="PS50113">
    <property type="entry name" value="PAC"/>
    <property type="match status" value="1"/>
</dbReference>
<dbReference type="PROSITE" id="PS50112">
    <property type="entry name" value="PAS"/>
    <property type="match status" value="1"/>
</dbReference>
<dbReference type="InterPro" id="IPR001633">
    <property type="entry name" value="EAL_dom"/>
</dbReference>
<dbReference type="Pfam" id="PF00563">
    <property type="entry name" value="EAL"/>
    <property type="match status" value="1"/>
</dbReference>
<keyword evidence="2" id="KW-0378">Hydrolase</keyword>
<dbReference type="SMART" id="SM00091">
    <property type="entry name" value="PAS"/>
    <property type="match status" value="1"/>
</dbReference>
<proteinExistence type="predicted"/>
<dbReference type="InterPro" id="IPR052155">
    <property type="entry name" value="Biofilm_reg_signaling"/>
</dbReference>
<evidence type="ECO:0000256" key="1">
    <source>
        <dbReference type="ARBA" id="ARBA00001946"/>
    </source>
</evidence>
<protein>
    <submittedName>
        <fullName evidence="2">Cyclic di-GMP phosphodiesterase Gmr</fullName>
        <ecNumber evidence="2">3.1.4.52</ecNumber>
    </submittedName>
</protein>
<dbReference type="AlphaFoldDB" id="A0A2T3Q8I7"/>
<dbReference type="SUPFAM" id="SSF55785">
    <property type="entry name" value="PYP-like sensor domain (PAS domain)"/>
    <property type="match status" value="1"/>
</dbReference>
<dbReference type="SMART" id="SM00052">
    <property type="entry name" value="EAL"/>
    <property type="match status" value="1"/>
</dbReference>
<dbReference type="SUPFAM" id="SSF55073">
    <property type="entry name" value="Nucleotide cyclase"/>
    <property type="match status" value="1"/>
</dbReference>
<dbReference type="InterPro" id="IPR000014">
    <property type="entry name" value="PAS"/>
</dbReference>
<dbReference type="CDD" id="cd00130">
    <property type="entry name" value="PAS"/>
    <property type="match status" value="1"/>
</dbReference>
<dbReference type="SMART" id="SM00267">
    <property type="entry name" value="GGDEF"/>
    <property type="match status" value="1"/>
</dbReference>
<dbReference type="NCBIfam" id="TIGR00254">
    <property type="entry name" value="GGDEF"/>
    <property type="match status" value="1"/>
</dbReference>
<dbReference type="Gene3D" id="3.30.70.270">
    <property type="match status" value="1"/>
</dbReference>
<dbReference type="InterPro" id="IPR035919">
    <property type="entry name" value="EAL_sf"/>
</dbReference>
<dbReference type="Pfam" id="PF13426">
    <property type="entry name" value="PAS_9"/>
    <property type="match status" value="1"/>
</dbReference>
<dbReference type="RefSeq" id="WP_005304031.1">
    <property type="nucleotide sequence ID" value="NZ_PYOG01000036.1"/>
</dbReference>
<dbReference type="OrthoDB" id="1316910at2"/>
<dbReference type="InterPro" id="IPR043128">
    <property type="entry name" value="Rev_trsase/Diguanyl_cyclase"/>
</dbReference>
<organism evidence="2 3">
    <name type="scientific">Photobacterium damselae</name>
    <dbReference type="NCBI Taxonomy" id="38293"/>
    <lineage>
        <taxon>Bacteria</taxon>
        <taxon>Pseudomonadati</taxon>
        <taxon>Pseudomonadota</taxon>
        <taxon>Gammaproteobacteria</taxon>
        <taxon>Vibrionales</taxon>
        <taxon>Vibrionaceae</taxon>
        <taxon>Photobacterium</taxon>
    </lineage>
</organism>
<dbReference type="PANTHER" id="PTHR44757:SF2">
    <property type="entry name" value="BIOFILM ARCHITECTURE MAINTENANCE PROTEIN MBAA"/>
    <property type="match status" value="1"/>
</dbReference>
<dbReference type="NCBIfam" id="TIGR00229">
    <property type="entry name" value="sensory_box"/>
    <property type="match status" value="1"/>
</dbReference>
<dbReference type="Gene3D" id="3.30.450.20">
    <property type="entry name" value="PAS domain"/>
    <property type="match status" value="1"/>
</dbReference>
<dbReference type="Proteomes" id="UP000251647">
    <property type="component" value="Unassembled WGS sequence"/>
</dbReference>
<dbReference type="SUPFAM" id="SSF141868">
    <property type="entry name" value="EAL domain-like"/>
    <property type="match status" value="1"/>
</dbReference>
<dbReference type="CDD" id="cd01948">
    <property type="entry name" value="EAL"/>
    <property type="match status" value="1"/>
</dbReference>